<sequence>MRTLRKLRIWFKRLFEPWHDLEEVRAEVQAARTGAPRLAWTPSADQPTRRVGETQLEWQARRDG</sequence>
<accession>A0A0F8Z7V1</accession>
<name>A0A0F8Z7V1_9ZZZZ</name>
<dbReference type="AlphaFoldDB" id="A0A0F8Z7V1"/>
<dbReference type="EMBL" id="LAZR01065118">
    <property type="protein sequence ID" value="KKK56186.1"/>
    <property type="molecule type" value="Genomic_DNA"/>
</dbReference>
<proteinExistence type="predicted"/>
<protein>
    <submittedName>
        <fullName evidence="2">Uncharacterized protein</fullName>
    </submittedName>
</protein>
<evidence type="ECO:0000313" key="2">
    <source>
        <dbReference type="EMBL" id="KKK56186.1"/>
    </source>
</evidence>
<evidence type="ECO:0000256" key="1">
    <source>
        <dbReference type="SAM" id="MobiDB-lite"/>
    </source>
</evidence>
<gene>
    <name evidence="2" type="ORF">LCGC14_3067040</name>
</gene>
<organism evidence="2">
    <name type="scientific">marine sediment metagenome</name>
    <dbReference type="NCBI Taxonomy" id="412755"/>
    <lineage>
        <taxon>unclassified sequences</taxon>
        <taxon>metagenomes</taxon>
        <taxon>ecological metagenomes</taxon>
    </lineage>
</organism>
<reference evidence="2" key="1">
    <citation type="journal article" date="2015" name="Nature">
        <title>Complex archaea that bridge the gap between prokaryotes and eukaryotes.</title>
        <authorList>
            <person name="Spang A."/>
            <person name="Saw J.H."/>
            <person name="Jorgensen S.L."/>
            <person name="Zaremba-Niedzwiedzka K."/>
            <person name="Martijn J."/>
            <person name="Lind A.E."/>
            <person name="van Eijk R."/>
            <person name="Schleper C."/>
            <person name="Guy L."/>
            <person name="Ettema T.J."/>
        </authorList>
    </citation>
    <scope>NUCLEOTIDE SEQUENCE</scope>
</reference>
<comment type="caution">
    <text evidence="2">The sequence shown here is derived from an EMBL/GenBank/DDBJ whole genome shotgun (WGS) entry which is preliminary data.</text>
</comment>
<feature type="region of interest" description="Disordered" evidence="1">
    <location>
        <begin position="39"/>
        <end position="64"/>
    </location>
</feature>